<organism evidence="1 2">
    <name type="scientific">Scleroderma citrinum Foug A</name>
    <dbReference type="NCBI Taxonomy" id="1036808"/>
    <lineage>
        <taxon>Eukaryota</taxon>
        <taxon>Fungi</taxon>
        <taxon>Dikarya</taxon>
        <taxon>Basidiomycota</taxon>
        <taxon>Agaricomycotina</taxon>
        <taxon>Agaricomycetes</taxon>
        <taxon>Agaricomycetidae</taxon>
        <taxon>Boletales</taxon>
        <taxon>Sclerodermatineae</taxon>
        <taxon>Sclerodermataceae</taxon>
        <taxon>Scleroderma</taxon>
    </lineage>
</organism>
<dbReference type="EMBL" id="KN822156">
    <property type="protein sequence ID" value="KIM54342.1"/>
    <property type="molecule type" value="Genomic_DNA"/>
</dbReference>
<proteinExistence type="predicted"/>
<name>A0A0C2ZP06_9AGAM</name>
<reference evidence="2" key="2">
    <citation type="submission" date="2015-01" db="EMBL/GenBank/DDBJ databases">
        <title>Evolutionary Origins and Diversification of the Mycorrhizal Mutualists.</title>
        <authorList>
            <consortium name="DOE Joint Genome Institute"/>
            <consortium name="Mycorrhizal Genomics Consortium"/>
            <person name="Kohler A."/>
            <person name="Kuo A."/>
            <person name="Nagy L.G."/>
            <person name="Floudas D."/>
            <person name="Copeland A."/>
            <person name="Barry K.W."/>
            <person name="Cichocki N."/>
            <person name="Veneault-Fourrey C."/>
            <person name="LaButti K."/>
            <person name="Lindquist E.A."/>
            <person name="Lipzen A."/>
            <person name="Lundell T."/>
            <person name="Morin E."/>
            <person name="Murat C."/>
            <person name="Riley R."/>
            <person name="Ohm R."/>
            <person name="Sun H."/>
            <person name="Tunlid A."/>
            <person name="Henrissat B."/>
            <person name="Grigoriev I.V."/>
            <person name="Hibbett D.S."/>
            <person name="Martin F."/>
        </authorList>
    </citation>
    <scope>NUCLEOTIDE SEQUENCE [LARGE SCALE GENOMIC DNA]</scope>
    <source>
        <strain evidence="2">Foug A</strain>
    </source>
</reference>
<dbReference type="AlphaFoldDB" id="A0A0C2ZP06"/>
<dbReference type="HOGENOM" id="CLU_2216271_0_0_1"/>
<reference evidence="1 2" key="1">
    <citation type="submission" date="2014-04" db="EMBL/GenBank/DDBJ databases">
        <authorList>
            <consortium name="DOE Joint Genome Institute"/>
            <person name="Kuo A."/>
            <person name="Kohler A."/>
            <person name="Nagy L.G."/>
            <person name="Floudas D."/>
            <person name="Copeland A."/>
            <person name="Barry K.W."/>
            <person name="Cichocki N."/>
            <person name="Veneault-Fourrey C."/>
            <person name="LaButti K."/>
            <person name="Lindquist E.A."/>
            <person name="Lipzen A."/>
            <person name="Lundell T."/>
            <person name="Morin E."/>
            <person name="Murat C."/>
            <person name="Sun H."/>
            <person name="Tunlid A."/>
            <person name="Henrissat B."/>
            <person name="Grigoriev I.V."/>
            <person name="Hibbett D.S."/>
            <person name="Martin F."/>
            <person name="Nordberg H.P."/>
            <person name="Cantor M.N."/>
            <person name="Hua S.X."/>
        </authorList>
    </citation>
    <scope>NUCLEOTIDE SEQUENCE [LARGE SCALE GENOMIC DNA]</scope>
    <source>
        <strain evidence="1 2">Foug A</strain>
    </source>
</reference>
<keyword evidence="2" id="KW-1185">Reference proteome</keyword>
<protein>
    <submittedName>
        <fullName evidence="1">Uncharacterized protein</fullName>
    </submittedName>
</protein>
<dbReference type="InParanoid" id="A0A0C2ZP06"/>
<feature type="non-terminal residue" evidence="1">
    <location>
        <position position="107"/>
    </location>
</feature>
<evidence type="ECO:0000313" key="2">
    <source>
        <dbReference type="Proteomes" id="UP000053989"/>
    </source>
</evidence>
<sequence>MSRGTLTIICQHFSRAQVQQLASSVPFHVRTQRTNGTPYGSESGAVTSHHDLSTLKPSPGTGDAVGILALGFGRVTAKGDGCEPVRTRSKCDEVIGLVVYKYELFIC</sequence>
<evidence type="ECO:0000313" key="1">
    <source>
        <dbReference type="EMBL" id="KIM54342.1"/>
    </source>
</evidence>
<accession>A0A0C2ZP06</accession>
<dbReference type="Proteomes" id="UP000053989">
    <property type="component" value="Unassembled WGS sequence"/>
</dbReference>
<gene>
    <name evidence="1" type="ORF">SCLCIDRAFT_1222041</name>
</gene>